<dbReference type="Proteomes" id="UP001286313">
    <property type="component" value="Unassembled WGS sequence"/>
</dbReference>
<feature type="compositionally biased region" description="Low complexity" evidence="1">
    <location>
        <begin position="107"/>
        <end position="130"/>
    </location>
</feature>
<gene>
    <name evidence="2" type="ORF">Pcinc_018911</name>
</gene>
<evidence type="ECO:0000313" key="3">
    <source>
        <dbReference type="Proteomes" id="UP001286313"/>
    </source>
</evidence>
<evidence type="ECO:0000313" key="2">
    <source>
        <dbReference type="EMBL" id="KAK3876283.1"/>
    </source>
</evidence>
<organism evidence="2 3">
    <name type="scientific">Petrolisthes cinctipes</name>
    <name type="common">Flat porcelain crab</name>
    <dbReference type="NCBI Taxonomy" id="88211"/>
    <lineage>
        <taxon>Eukaryota</taxon>
        <taxon>Metazoa</taxon>
        <taxon>Ecdysozoa</taxon>
        <taxon>Arthropoda</taxon>
        <taxon>Crustacea</taxon>
        <taxon>Multicrustacea</taxon>
        <taxon>Malacostraca</taxon>
        <taxon>Eumalacostraca</taxon>
        <taxon>Eucarida</taxon>
        <taxon>Decapoda</taxon>
        <taxon>Pleocyemata</taxon>
        <taxon>Anomura</taxon>
        <taxon>Galatheoidea</taxon>
        <taxon>Porcellanidae</taxon>
        <taxon>Petrolisthes</taxon>
    </lineage>
</organism>
<proteinExistence type="predicted"/>
<protein>
    <submittedName>
        <fullName evidence="2">Uncharacterized protein</fullName>
    </submittedName>
</protein>
<dbReference type="AlphaFoldDB" id="A0AAE1FL72"/>
<comment type="caution">
    <text evidence="2">The sequence shown here is derived from an EMBL/GenBank/DDBJ whole genome shotgun (WGS) entry which is preliminary data.</text>
</comment>
<keyword evidence="3" id="KW-1185">Reference proteome</keyword>
<evidence type="ECO:0000256" key="1">
    <source>
        <dbReference type="SAM" id="MobiDB-lite"/>
    </source>
</evidence>
<feature type="region of interest" description="Disordered" evidence="1">
    <location>
        <begin position="96"/>
        <end position="130"/>
    </location>
</feature>
<sequence length="263" mass="30446">MTRFYALDYWAFDAHTPHPVLPTTTITTQIQTHTADDHISTPTTTIQPSLHSLSYLHHHYHSDPNTHCRRPHLNPYYYYYYTALTPVPVLPPQPLSPQTHTADDHISTPTTTTTTIQPHSTPCPTTTTQIQTHCRPSHLNPYYYYYYYTAHTPLPVLPPPPLPLRSKHTLQTTTSQPLLLLLLIQPSLHSLSYHSHHYQHSTQSPTTHYRPSHLNPYYYYYYYYYYTALTPVPVLLPPPPPLPRPQPATQPQQALTPYFCVNL</sequence>
<dbReference type="EMBL" id="JAWQEG010001846">
    <property type="protein sequence ID" value="KAK3876283.1"/>
    <property type="molecule type" value="Genomic_DNA"/>
</dbReference>
<name>A0AAE1FL72_PETCI</name>
<reference evidence="2" key="1">
    <citation type="submission" date="2023-10" db="EMBL/GenBank/DDBJ databases">
        <title>Genome assemblies of two species of porcelain crab, Petrolisthes cinctipes and Petrolisthes manimaculis (Anomura: Porcellanidae).</title>
        <authorList>
            <person name="Angst P."/>
        </authorList>
    </citation>
    <scope>NUCLEOTIDE SEQUENCE</scope>
    <source>
        <strain evidence="2">PB745_01</strain>
        <tissue evidence="2">Gill</tissue>
    </source>
</reference>
<accession>A0AAE1FL72</accession>